<evidence type="ECO:0000256" key="1">
    <source>
        <dbReference type="ARBA" id="ARBA00004167"/>
    </source>
</evidence>
<evidence type="ECO:0000256" key="6">
    <source>
        <dbReference type="SAM" id="MobiDB-lite"/>
    </source>
</evidence>
<dbReference type="RefSeq" id="WP_091457355.1">
    <property type="nucleotide sequence ID" value="NZ_FOGD01000007.1"/>
</dbReference>
<dbReference type="InterPro" id="IPR005498">
    <property type="entry name" value="T4SS_VirB10/TraB/TrbI"/>
</dbReference>
<feature type="region of interest" description="Disordered" evidence="6">
    <location>
        <begin position="154"/>
        <end position="177"/>
    </location>
</feature>
<evidence type="ECO:0000313" key="7">
    <source>
        <dbReference type="EMBL" id="SER33954.1"/>
    </source>
</evidence>
<evidence type="ECO:0000256" key="5">
    <source>
        <dbReference type="ARBA" id="ARBA00023136"/>
    </source>
</evidence>
<feature type="compositionally biased region" description="Basic and acidic residues" evidence="6">
    <location>
        <begin position="36"/>
        <end position="50"/>
    </location>
</feature>
<keyword evidence="5" id="KW-0472">Membrane</keyword>
<accession>A0A1H9NDC0</accession>
<dbReference type="InterPro" id="IPR042217">
    <property type="entry name" value="T4SS_VirB10/TrbI"/>
</dbReference>
<dbReference type="Proteomes" id="UP000199766">
    <property type="component" value="Unassembled WGS sequence"/>
</dbReference>
<evidence type="ECO:0000256" key="4">
    <source>
        <dbReference type="ARBA" id="ARBA00022989"/>
    </source>
</evidence>
<dbReference type="AlphaFoldDB" id="A0A1H9NDC0"/>
<organism evidence="7 8">
    <name type="scientific">Giesbergeria anulus</name>
    <dbReference type="NCBI Taxonomy" id="180197"/>
    <lineage>
        <taxon>Bacteria</taxon>
        <taxon>Pseudomonadati</taxon>
        <taxon>Pseudomonadota</taxon>
        <taxon>Betaproteobacteria</taxon>
        <taxon>Burkholderiales</taxon>
        <taxon>Comamonadaceae</taxon>
        <taxon>Giesbergeria</taxon>
    </lineage>
</organism>
<dbReference type="OrthoDB" id="9766860at2"/>
<proteinExistence type="inferred from homology"/>
<comment type="subcellular location">
    <subcellularLocation>
        <location evidence="1">Membrane</location>
        <topology evidence="1">Single-pass membrane protein</topology>
    </subcellularLocation>
</comment>
<gene>
    <name evidence="7" type="ORF">SAMN02982919_02176</name>
</gene>
<comment type="similarity">
    <text evidence="2">Belongs to the TrbI/VirB10 family.</text>
</comment>
<protein>
    <submittedName>
        <fullName evidence="7">Type IV secretion system protein VirB10</fullName>
    </submittedName>
</protein>
<keyword evidence="8" id="KW-1185">Reference proteome</keyword>
<keyword evidence="3" id="KW-0812">Transmembrane</keyword>
<dbReference type="STRING" id="180197.SAMN02982919_02176"/>
<dbReference type="Gene3D" id="2.40.128.260">
    <property type="entry name" value="Type IV secretion system, VirB10/TraB/TrbI"/>
    <property type="match status" value="1"/>
</dbReference>
<name>A0A1H9NDC0_9BURK</name>
<dbReference type="Pfam" id="PF03743">
    <property type="entry name" value="TrbI"/>
    <property type="match status" value="1"/>
</dbReference>
<sequence length="425" mass="45928">MQENNMPHPSMNPLDDLDELPKSPAQYKKSKQKTARPPEEDLPHDEHDNSVQRGMPGRNLKNWAIGILGLAVAGSMLWPQSQGSKDKAVTTKQQSEASIADELERSKPVVTVLEETVVPQPPSPPPIVKMATEPATNRDDEKMALILASPMGTDVQLSSSSKTSKEKAPPADALPNFDSSKIAEDAMRQQERMMAAIAAAESDGAKKKPDSLHAAFLKESKGIEAPIGMVDARKPNTIYEGTLIRTVLTRKVQTDLPGVVTAKVMSDVYDSVTMQTMLIPRGSEVTCRYQSELLVGQEVVLAACERLRLPNGKSFSLMSTPASDMQGASGLPADVNNHFFKMFGTSLMLGAASLLLPDKDQRITVSSSNGSQEKGGSILGTALHDTITTILQRNARIPPTGTVEIGTPFTLTISRDVEMEPYTGR</sequence>
<evidence type="ECO:0000313" key="8">
    <source>
        <dbReference type="Proteomes" id="UP000199766"/>
    </source>
</evidence>
<dbReference type="CDD" id="cd16429">
    <property type="entry name" value="VirB10"/>
    <property type="match status" value="1"/>
</dbReference>
<evidence type="ECO:0000256" key="2">
    <source>
        <dbReference type="ARBA" id="ARBA00010265"/>
    </source>
</evidence>
<feature type="region of interest" description="Disordered" evidence="6">
    <location>
        <begin position="1"/>
        <end position="57"/>
    </location>
</feature>
<dbReference type="GO" id="GO:0016020">
    <property type="term" value="C:membrane"/>
    <property type="evidence" value="ECO:0007669"/>
    <property type="project" value="UniProtKB-SubCell"/>
</dbReference>
<dbReference type="EMBL" id="FOGD01000007">
    <property type="protein sequence ID" value="SER33954.1"/>
    <property type="molecule type" value="Genomic_DNA"/>
</dbReference>
<keyword evidence="4" id="KW-1133">Transmembrane helix</keyword>
<feature type="region of interest" description="Disordered" evidence="6">
    <location>
        <begin position="79"/>
        <end position="103"/>
    </location>
</feature>
<reference evidence="7 8" key="1">
    <citation type="submission" date="2016-10" db="EMBL/GenBank/DDBJ databases">
        <authorList>
            <person name="de Groot N.N."/>
        </authorList>
    </citation>
    <scope>NUCLEOTIDE SEQUENCE [LARGE SCALE GENOMIC DNA]</scope>
    <source>
        <strain evidence="7 8">ATCC 35958</strain>
    </source>
</reference>
<evidence type="ECO:0000256" key="3">
    <source>
        <dbReference type="ARBA" id="ARBA00022692"/>
    </source>
</evidence>